<keyword evidence="14" id="KW-0472">Membrane</keyword>
<dbReference type="GO" id="GO:0008984">
    <property type="term" value="F:protein-glutamate methylesterase activity"/>
    <property type="evidence" value="ECO:0007669"/>
    <property type="project" value="InterPro"/>
</dbReference>
<feature type="domain" description="CheB-type methylesterase" evidence="17">
    <location>
        <begin position="11"/>
        <end position="198"/>
    </location>
</feature>
<evidence type="ECO:0000259" key="15">
    <source>
        <dbReference type="PROSITE" id="PS50112"/>
    </source>
</evidence>
<keyword evidence="8" id="KW-0949">S-adenosyl-L-methionine</keyword>
<dbReference type="InterPro" id="IPR013655">
    <property type="entry name" value="PAS_fold_3"/>
</dbReference>
<dbReference type="Gene3D" id="3.40.50.150">
    <property type="entry name" value="Vaccinia Virus protein VP39"/>
    <property type="match status" value="1"/>
</dbReference>
<gene>
    <name evidence="19" type="ORF">E4L95_17495</name>
</gene>
<dbReference type="InterPro" id="IPR000673">
    <property type="entry name" value="Sig_transdc_resp-reg_Me-estase"/>
</dbReference>
<evidence type="ECO:0000256" key="4">
    <source>
        <dbReference type="ARBA" id="ARBA00022603"/>
    </source>
</evidence>
<evidence type="ECO:0000256" key="11">
    <source>
        <dbReference type="ARBA" id="ARBA00022840"/>
    </source>
</evidence>
<dbReference type="InterPro" id="IPR036804">
    <property type="entry name" value="CheR_N_sf"/>
</dbReference>
<evidence type="ECO:0000256" key="10">
    <source>
        <dbReference type="ARBA" id="ARBA00022777"/>
    </source>
</evidence>
<evidence type="ECO:0000256" key="5">
    <source>
        <dbReference type="ARBA" id="ARBA00022630"/>
    </source>
</evidence>
<evidence type="ECO:0000256" key="1">
    <source>
        <dbReference type="ARBA" id="ARBA00000085"/>
    </source>
</evidence>
<feature type="coiled-coil region" evidence="13">
    <location>
        <begin position="647"/>
        <end position="716"/>
    </location>
</feature>
<keyword evidence="14" id="KW-1133">Transmembrane helix</keyword>
<feature type="transmembrane region" description="Helical" evidence="14">
    <location>
        <begin position="12"/>
        <end position="34"/>
    </location>
</feature>
<accession>A0A4Z1BZU1</accession>
<comment type="catalytic activity">
    <reaction evidence="1">
        <text>ATP + protein L-histidine = ADP + protein N-phospho-L-histidine.</text>
        <dbReference type="EC" id="2.7.13.3"/>
    </reaction>
</comment>
<dbReference type="GO" id="GO:0006935">
    <property type="term" value="P:chemotaxis"/>
    <property type="evidence" value="ECO:0007669"/>
    <property type="project" value="UniProtKB-UniRule"/>
</dbReference>
<sequence>MRDKAERATPPGLIVGIGASAGGLEAFTAFFAHLPPDSGMAFVLVQHLSPDHKSMLTEILDRASPIPVVEAQDDMRVEPNRVHVIPPDATLTIEDGRLLVVKPAPARADRRPIDSFFISLARDQGDNAVSIVLSGVGSDGSVGLTAVKESGGLTIAQAEFDHHALPGMPQSAAATGHVDYVMQVEEMPASLIEYRDHLALVADRKDGDGTRIDAAEHLATVLAVLRAKTGHDFSKYKIKTVTRRIQRRMQVLQADTVPAYIKHLREDPAEPELLFRDLLIGVTEFFRDPKAFQGLSAAIDALLSRSEGTRSVRVWVPACSTGEEVYSLAVTIRELIDARGTGLDVQIFGTDIDDRAIEFARAGRYQRTVGISPERLERWFFEDNGAYYPTRQIREMCVFSVHNVTKDPPFSKLDLLSCRNLMIYLDGELQDRVLRTFHYALKPDGLLFLGQSEGVSGHTKLFSVQDKAAHIFQRQDGDAAFPTMPMPPQVPPPNRPTSDVGGGSGDRVDRAVRLALAKHSPAFLVVDRHSNILRYSGGEVARYLEPSAGPASLSLLSNLRKTLRVTVRMALQSAMKTGEGVIANDVPISVDGTQRSLSVVVEPVQGTGSEGLYVIAFQDIHTAATEASPAADGSLQSPEALAAQQELRTVREQLQATIGDLETANEEMKSSAEEYQSVNEELQSANEELQTSKEEMQSINEELQTVNAEMMAKNDLLSNLNSDLQNLLDSTQIATIFLDGNLRIKNFTPGMADIFSLRESDRGRPLTDIVSLLAYDDLRRDAAKVLRELTVIERELELQDRGASFVMRIRPYRSIERVIDGVVITFVDVTGRKKAERARGVSERRFAAIVGQAAVGVAETDLTGRFLLSNTAFETMTGRSAEDLRRLRRHELIEPDDAQEIGERFRQAIKDGQPFEAEYRLKRADGTTAWVHDSISVLDEGDAHTNSVISVTLEIGERKRAEEQATLLLGELDHRVKNILAIVSSIVAQALKAYPSPEMFAETIGARITAITRAHSLLTNGGGGGTGTLRDLIETELRPYEDRDLRVEGPDIVLTPKAGLSVAMAIHELASNAVKYGSLSDTRGALTVSWEVTDDPDRRLQLSWIETGGPTLSSPPVKRGFGTTVIERSLSYEFNAKVDRSFPASGVVCIIELPLTPGVGELRSPDRRGK</sequence>
<dbReference type="GO" id="GO:0008983">
    <property type="term" value="F:protein-glutamate O-methyltransferase activity"/>
    <property type="evidence" value="ECO:0007669"/>
    <property type="project" value="UniProtKB-EC"/>
</dbReference>
<dbReference type="SMART" id="SM00911">
    <property type="entry name" value="HWE_HK"/>
    <property type="match status" value="1"/>
</dbReference>
<dbReference type="NCBIfam" id="TIGR00229">
    <property type="entry name" value="sensory_box"/>
    <property type="match status" value="1"/>
</dbReference>
<dbReference type="Proteomes" id="UP000297972">
    <property type="component" value="Unassembled WGS sequence"/>
</dbReference>
<keyword evidence="12" id="KW-0145">Chemotaxis</keyword>
<keyword evidence="9" id="KW-0547">Nucleotide-binding</keyword>
<dbReference type="InterPro" id="IPR035909">
    <property type="entry name" value="CheB_C"/>
</dbReference>
<comment type="catalytic activity">
    <reaction evidence="2">
        <text>L-glutamyl-[protein] + S-adenosyl-L-methionine = [protein]-L-glutamate 5-O-methyl ester + S-adenosyl-L-homocysteine</text>
        <dbReference type="Rhea" id="RHEA:24452"/>
        <dbReference type="Rhea" id="RHEA-COMP:10208"/>
        <dbReference type="Rhea" id="RHEA-COMP:10311"/>
        <dbReference type="ChEBI" id="CHEBI:29973"/>
        <dbReference type="ChEBI" id="CHEBI:57856"/>
        <dbReference type="ChEBI" id="CHEBI:59789"/>
        <dbReference type="ChEBI" id="CHEBI:82795"/>
        <dbReference type="EC" id="2.1.1.80"/>
    </reaction>
</comment>
<protein>
    <submittedName>
        <fullName evidence="19">PAS domain S-box protein</fullName>
    </submittedName>
</protein>
<dbReference type="GO" id="GO:0004673">
    <property type="term" value="F:protein histidine kinase activity"/>
    <property type="evidence" value="ECO:0007669"/>
    <property type="project" value="UniProtKB-EC"/>
</dbReference>
<dbReference type="SUPFAM" id="SSF53335">
    <property type="entry name" value="S-adenosyl-L-methionine-dependent methyltransferases"/>
    <property type="match status" value="1"/>
</dbReference>
<dbReference type="Pfam" id="PF07536">
    <property type="entry name" value="HWE_HK"/>
    <property type="match status" value="1"/>
</dbReference>
<dbReference type="Pfam" id="PF13596">
    <property type="entry name" value="PAS_10"/>
    <property type="match status" value="1"/>
</dbReference>
<dbReference type="GO" id="GO:0005524">
    <property type="term" value="F:ATP binding"/>
    <property type="evidence" value="ECO:0007669"/>
    <property type="project" value="UniProtKB-KW"/>
</dbReference>
<reference evidence="19 20" key="1">
    <citation type="submission" date="2019-03" db="EMBL/GenBank/DDBJ databases">
        <authorList>
            <person name="Li J."/>
        </authorList>
    </citation>
    <scope>NUCLEOTIDE SEQUENCE [LARGE SCALE GENOMIC DNA]</scope>
    <source>
        <strain evidence="19 20">3058</strain>
    </source>
</reference>
<dbReference type="Gene3D" id="3.30.450.20">
    <property type="entry name" value="PAS domain"/>
    <property type="match status" value="2"/>
</dbReference>
<feature type="active site" evidence="12">
    <location>
        <position position="139"/>
    </location>
</feature>
<dbReference type="PROSITE" id="PS50112">
    <property type="entry name" value="PAS"/>
    <property type="match status" value="1"/>
</dbReference>
<dbReference type="OrthoDB" id="9816309at2"/>
<keyword evidence="4" id="KW-0489">Methyltransferase</keyword>
<dbReference type="InterPro" id="IPR050903">
    <property type="entry name" value="Bact_Chemotaxis_MeTrfase"/>
</dbReference>
<dbReference type="Gene3D" id="3.30.565.10">
    <property type="entry name" value="Histidine kinase-like ATPase, C-terminal domain"/>
    <property type="match status" value="1"/>
</dbReference>
<dbReference type="InterPro" id="IPR035965">
    <property type="entry name" value="PAS-like_dom_sf"/>
</dbReference>
<dbReference type="GO" id="GO:0005737">
    <property type="term" value="C:cytoplasm"/>
    <property type="evidence" value="ECO:0007669"/>
    <property type="project" value="InterPro"/>
</dbReference>
<dbReference type="SUPFAM" id="SSF47757">
    <property type="entry name" value="Chemotaxis receptor methyltransferase CheR, N-terminal domain"/>
    <property type="match status" value="1"/>
</dbReference>
<evidence type="ECO:0000256" key="9">
    <source>
        <dbReference type="ARBA" id="ARBA00022741"/>
    </source>
</evidence>
<dbReference type="PANTHER" id="PTHR24422:SF27">
    <property type="entry name" value="PROTEIN-GLUTAMATE O-METHYLTRANSFERASE"/>
    <property type="match status" value="1"/>
</dbReference>
<dbReference type="InterPro" id="IPR022641">
    <property type="entry name" value="CheR_N"/>
</dbReference>
<evidence type="ECO:0000256" key="6">
    <source>
        <dbReference type="ARBA" id="ARBA00022643"/>
    </source>
</evidence>
<feature type="active site" evidence="12">
    <location>
        <position position="47"/>
    </location>
</feature>
<evidence type="ECO:0000256" key="8">
    <source>
        <dbReference type="ARBA" id="ARBA00022691"/>
    </source>
</evidence>
<dbReference type="Pfam" id="PF08447">
    <property type="entry name" value="PAS_3"/>
    <property type="match status" value="1"/>
</dbReference>
<dbReference type="CDD" id="cd00130">
    <property type="entry name" value="PAS"/>
    <property type="match status" value="1"/>
</dbReference>
<dbReference type="InterPro" id="IPR000700">
    <property type="entry name" value="PAS-assoc_C"/>
</dbReference>
<evidence type="ECO:0000256" key="2">
    <source>
        <dbReference type="ARBA" id="ARBA00001541"/>
    </source>
</evidence>
<keyword evidence="5" id="KW-0285">Flavoprotein</keyword>
<dbReference type="AlphaFoldDB" id="A0A4Z1BZU1"/>
<dbReference type="GO" id="GO:0032259">
    <property type="term" value="P:methylation"/>
    <property type="evidence" value="ECO:0007669"/>
    <property type="project" value="UniProtKB-KW"/>
</dbReference>
<dbReference type="Gene3D" id="3.40.50.180">
    <property type="entry name" value="Methylesterase CheB, C-terminal domain"/>
    <property type="match status" value="1"/>
</dbReference>
<keyword evidence="7" id="KW-0808">Transferase</keyword>
<evidence type="ECO:0000256" key="14">
    <source>
        <dbReference type="SAM" id="Phobius"/>
    </source>
</evidence>
<dbReference type="RefSeq" id="WP_135818697.1">
    <property type="nucleotide sequence ID" value="NZ_SRPG01000227.1"/>
</dbReference>
<feature type="active site" evidence="12">
    <location>
        <position position="20"/>
    </location>
</feature>
<dbReference type="PROSITE" id="PS50123">
    <property type="entry name" value="CHER"/>
    <property type="match status" value="1"/>
</dbReference>
<keyword evidence="3" id="KW-0597">Phosphoprotein</keyword>
<keyword evidence="6" id="KW-0288">FMN</keyword>
<evidence type="ECO:0000256" key="13">
    <source>
        <dbReference type="SAM" id="Coils"/>
    </source>
</evidence>
<evidence type="ECO:0000256" key="3">
    <source>
        <dbReference type="ARBA" id="ARBA00022553"/>
    </source>
</evidence>
<feature type="domain" description="PAS" evidence="15">
    <location>
        <begin position="842"/>
        <end position="912"/>
    </location>
</feature>
<dbReference type="PROSITE" id="PS50113">
    <property type="entry name" value="PAC"/>
    <property type="match status" value="1"/>
</dbReference>
<dbReference type="PRINTS" id="PR00996">
    <property type="entry name" value="CHERMTFRASE"/>
</dbReference>
<organism evidence="19 20">
    <name type="scientific">Paracoccus liaowanqingii</name>
    <dbReference type="NCBI Taxonomy" id="2560053"/>
    <lineage>
        <taxon>Bacteria</taxon>
        <taxon>Pseudomonadati</taxon>
        <taxon>Pseudomonadota</taxon>
        <taxon>Alphaproteobacteria</taxon>
        <taxon>Rhodobacterales</taxon>
        <taxon>Paracoccaceae</taxon>
        <taxon>Paracoccus</taxon>
    </lineage>
</organism>
<feature type="domain" description="PAC" evidence="16">
    <location>
        <begin position="915"/>
        <end position="967"/>
    </location>
</feature>
<dbReference type="InterPro" id="IPR029063">
    <property type="entry name" value="SAM-dependent_MTases_sf"/>
</dbReference>
<dbReference type="EMBL" id="SRPG01000227">
    <property type="protein sequence ID" value="TGN50440.1"/>
    <property type="molecule type" value="Genomic_DNA"/>
</dbReference>
<dbReference type="SMART" id="SM00138">
    <property type="entry name" value="MeTrc"/>
    <property type="match status" value="1"/>
</dbReference>
<dbReference type="InterPro" id="IPR011102">
    <property type="entry name" value="Sig_transdc_His_kinase_HWE"/>
</dbReference>
<feature type="domain" description="CheR-type methyltransferase" evidence="18">
    <location>
        <begin position="216"/>
        <end position="475"/>
    </location>
</feature>
<dbReference type="SUPFAM" id="SSF52738">
    <property type="entry name" value="Methylesterase CheB, C-terminal domain"/>
    <property type="match status" value="1"/>
</dbReference>
<evidence type="ECO:0000313" key="20">
    <source>
        <dbReference type="Proteomes" id="UP000297972"/>
    </source>
</evidence>
<dbReference type="SUPFAM" id="SSF55785">
    <property type="entry name" value="PYP-like sensor domain (PAS domain)"/>
    <property type="match status" value="2"/>
</dbReference>
<dbReference type="PANTHER" id="PTHR24422">
    <property type="entry name" value="CHEMOTAXIS PROTEIN METHYLTRANSFERASE"/>
    <property type="match status" value="1"/>
</dbReference>
<dbReference type="Gene3D" id="1.10.155.10">
    <property type="entry name" value="Chemotaxis receptor methyltransferase CheR, N-terminal domain"/>
    <property type="match status" value="1"/>
</dbReference>
<dbReference type="Pfam" id="PF01739">
    <property type="entry name" value="CheR"/>
    <property type="match status" value="1"/>
</dbReference>
<dbReference type="CDD" id="cd16434">
    <property type="entry name" value="CheB-CheR_fusion"/>
    <property type="match status" value="1"/>
</dbReference>
<dbReference type="Pfam" id="PF01339">
    <property type="entry name" value="CheB_methylest"/>
    <property type="match status" value="1"/>
</dbReference>
<dbReference type="Gene3D" id="1.20.920.20">
    <property type="match status" value="1"/>
</dbReference>
<evidence type="ECO:0000259" key="17">
    <source>
        <dbReference type="PROSITE" id="PS50122"/>
    </source>
</evidence>
<name>A0A4Z1BZU1_9RHOB</name>
<dbReference type="SMART" id="SM00091">
    <property type="entry name" value="PAS"/>
    <property type="match status" value="2"/>
</dbReference>
<evidence type="ECO:0000256" key="12">
    <source>
        <dbReference type="PROSITE-ProRule" id="PRU00050"/>
    </source>
</evidence>
<evidence type="ECO:0000259" key="18">
    <source>
        <dbReference type="PROSITE" id="PS50123"/>
    </source>
</evidence>
<comment type="caution">
    <text evidence="19">The sequence shown here is derived from an EMBL/GenBank/DDBJ whole genome shotgun (WGS) entry which is preliminary data.</text>
</comment>
<evidence type="ECO:0000259" key="16">
    <source>
        <dbReference type="PROSITE" id="PS50113"/>
    </source>
</evidence>
<dbReference type="InterPro" id="IPR022642">
    <property type="entry name" value="CheR_C"/>
</dbReference>
<evidence type="ECO:0000313" key="19">
    <source>
        <dbReference type="EMBL" id="TGN50440.1"/>
    </source>
</evidence>
<keyword evidence="14" id="KW-0812">Transmembrane</keyword>
<keyword evidence="11" id="KW-0067">ATP-binding</keyword>
<dbReference type="Pfam" id="PF03705">
    <property type="entry name" value="CheR_N"/>
    <property type="match status" value="1"/>
</dbReference>
<dbReference type="InterPro" id="IPR000780">
    <property type="entry name" value="CheR_MeTrfase"/>
</dbReference>
<keyword evidence="12" id="KW-0378">Hydrolase</keyword>
<keyword evidence="20" id="KW-1185">Reference proteome</keyword>
<keyword evidence="10" id="KW-0418">Kinase</keyword>
<evidence type="ECO:0000256" key="7">
    <source>
        <dbReference type="ARBA" id="ARBA00022679"/>
    </source>
</evidence>
<dbReference type="InterPro" id="IPR000014">
    <property type="entry name" value="PAS"/>
</dbReference>
<proteinExistence type="predicted"/>
<dbReference type="PROSITE" id="PS50122">
    <property type="entry name" value="CHEB"/>
    <property type="match status" value="1"/>
</dbReference>
<dbReference type="InterPro" id="IPR036890">
    <property type="entry name" value="HATPase_C_sf"/>
</dbReference>
<keyword evidence="13" id="KW-0175">Coiled coil</keyword>
<dbReference type="GO" id="GO:0000156">
    <property type="term" value="F:phosphorelay response regulator activity"/>
    <property type="evidence" value="ECO:0007669"/>
    <property type="project" value="InterPro"/>
</dbReference>